<reference evidence="6 7" key="1">
    <citation type="submission" date="2017-03" db="EMBL/GenBank/DDBJ databases">
        <authorList>
            <person name="Afonso C.L."/>
            <person name="Miller P.J."/>
            <person name="Scott M.A."/>
            <person name="Spackman E."/>
            <person name="Goraichik I."/>
            <person name="Dimitrov K.M."/>
            <person name="Suarez D.L."/>
            <person name="Swayne D.E."/>
        </authorList>
    </citation>
    <scope>NUCLEOTIDE SEQUENCE [LARGE SCALE GENOMIC DNA]</scope>
    <source>
        <strain evidence="6 7">CECT 7691</strain>
    </source>
</reference>
<evidence type="ECO:0000259" key="5">
    <source>
        <dbReference type="PROSITE" id="PS51379"/>
    </source>
</evidence>
<feature type="domain" description="4Fe-4S ferredoxin-type" evidence="5">
    <location>
        <begin position="578"/>
        <end position="608"/>
    </location>
</feature>
<dbReference type="EC" id="3.8.1.-" evidence="6"/>
<feature type="domain" description="4Fe-4S ferredoxin-type" evidence="5">
    <location>
        <begin position="531"/>
        <end position="561"/>
    </location>
</feature>
<dbReference type="InterPro" id="IPR017896">
    <property type="entry name" value="4Fe4S_Fe-S-bd"/>
</dbReference>
<dbReference type="InParanoid" id="A0A1Y5RWW3"/>
<gene>
    <name evidence="6" type="primary">cprA</name>
    <name evidence="6" type="ORF">OCH7691_00877</name>
</gene>
<evidence type="ECO:0000256" key="1">
    <source>
        <dbReference type="ARBA" id="ARBA00022723"/>
    </source>
</evidence>
<feature type="compositionally biased region" description="Basic and acidic residues" evidence="4">
    <location>
        <begin position="699"/>
        <end position="710"/>
    </location>
</feature>
<feature type="region of interest" description="Disordered" evidence="4">
    <location>
        <begin position="1"/>
        <end position="20"/>
    </location>
</feature>
<dbReference type="AlphaFoldDB" id="A0A1Y5RWW3"/>
<dbReference type="GO" id="GO:0046872">
    <property type="term" value="F:metal ion binding"/>
    <property type="evidence" value="ECO:0007669"/>
    <property type="project" value="UniProtKB-KW"/>
</dbReference>
<evidence type="ECO:0000256" key="2">
    <source>
        <dbReference type="ARBA" id="ARBA00023004"/>
    </source>
</evidence>
<sequence>MIAGKSASTDPDEGESDLILRAASEKRPYHFGPFPLEALGRDRRIIAREESAAPPGAAAAAATANGDPVAAKGPFGRALARYASLFAGFADGPVAPAKAPVPDDIARRAVDIKGGAYFLNASQVGICRIPDSARCAGGAAVAGDHAVVILVEHGRLPEAGNPARDWVDGEVAATAALRAFEIACCVAGHIRYMGFPARAHGAAAATGDDEALDFERLAVLAGIAIRTGRGIANPFLDDRFSLAVVSTDYALALDEPLDEQADGARGLHYWLGINGAESGRERNRRAGRASHLSRYPMEQVKRVDRPTTLILDDEVPRVPKRAAFFERALKGDLGQKAQVERARFATKHPFAQAMIPLIRNMVPLQDGPVAAEAGDLDDPAANSRALKSLSYFLGADLTGICEIPRYAWFSHKEDGRPIEPYHRYAVVMLIDQEYDTMEGASGDDWISGAQSMRGYMRGAAIAGIMADTLRDQGIPARPQTNLDSDVLHIPLVLWAGLGELSRIGELVLNPFVGPRFKSVVLTTDLPLEVDRPIDFGLQYFCNHCMKCARECPCDAIFWGDKVMFNGYEMWKPDVERCTRYRVTNPKGSACGRCMKTCPLNKVISADGPLITQAASWLGVNAMWAKPALVPLAVRADDALGHGRRNPLKRWWLDLEIVDGVCVRPRGVNERDIEPEREATMDPAKQRIAYYHADAMPPPDHPEPWPVDRKAALAAGAELERPDAAGLRQSRGGATPAHYRPTPPVGAGGER</sequence>
<dbReference type="PROSITE" id="PS00198">
    <property type="entry name" value="4FE4S_FER_1"/>
    <property type="match status" value="1"/>
</dbReference>
<organism evidence="6 7">
    <name type="scientific">Oceanibacterium hippocampi</name>
    <dbReference type="NCBI Taxonomy" id="745714"/>
    <lineage>
        <taxon>Bacteria</taxon>
        <taxon>Pseudomonadati</taxon>
        <taxon>Pseudomonadota</taxon>
        <taxon>Alphaproteobacteria</taxon>
        <taxon>Sneathiellales</taxon>
        <taxon>Sneathiellaceae</taxon>
        <taxon>Oceanibacterium</taxon>
    </lineage>
</organism>
<dbReference type="PANTHER" id="PTHR42827">
    <property type="entry name" value="IRON-SULFUR CLUSTER-BINDING PROTEIN-RELATED"/>
    <property type="match status" value="1"/>
</dbReference>
<name>A0A1Y5RWW3_9PROT</name>
<dbReference type="EMBL" id="FWFR01000001">
    <property type="protein sequence ID" value="SLN27168.1"/>
    <property type="molecule type" value="Genomic_DNA"/>
</dbReference>
<keyword evidence="6" id="KW-0378">Hydrolase</keyword>
<dbReference type="Proteomes" id="UP000193200">
    <property type="component" value="Unassembled WGS sequence"/>
</dbReference>
<feature type="region of interest" description="Disordered" evidence="4">
    <location>
        <begin position="695"/>
        <end position="750"/>
    </location>
</feature>
<keyword evidence="1" id="KW-0479">Metal-binding</keyword>
<dbReference type="InterPro" id="IPR017900">
    <property type="entry name" value="4Fe4S_Fe_S_CS"/>
</dbReference>
<evidence type="ECO:0000313" key="6">
    <source>
        <dbReference type="EMBL" id="SLN27168.1"/>
    </source>
</evidence>
<keyword evidence="2" id="KW-0408">Iron</keyword>
<dbReference type="PANTHER" id="PTHR42827:SF1">
    <property type="entry name" value="IRON-SULFUR CLUSTER-BINDING PROTEIN"/>
    <property type="match status" value="1"/>
</dbReference>
<dbReference type="RefSeq" id="WP_217807790.1">
    <property type="nucleotide sequence ID" value="NZ_FWFR01000001.1"/>
</dbReference>
<dbReference type="GO" id="GO:0051536">
    <property type="term" value="F:iron-sulfur cluster binding"/>
    <property type="evidence" value="ECO:0007669"/>
    <property type="project" value="UniProtKB-KW"/>
</dbReference>
<evidence type="ECO:0000313" key="7">
    <source>
        <dbReference type="Proteomes" id="UP000193200"/>
    </source>
</evidence>
<keyword evidence="3" id="KW-0411">Iron-sulfur</keyword>
<evidence type="ECO:0000256" key="3">
    <source>
        <dbReference type="ARBA" id="ARBA00023014"/>
    </source>
</evidence>
<dbReference type="GO" id="GO:0016787">
    <property type="term" value="F:hydrolase activity"/>
    <property type="evidence" value="ECO:0007669"/>
    <property type="project" value="UniProtKB-KW"/>
</dbReference>
<dbReference type="SUPFAM" id="SSF54862">
    <property type="entry name" value="4Fe-4S ferredoxins"/>
    <property type="match status" value="1"/>
</dbReference>
<dbReference type="PROSITE" id="PS51379">
    <property type="entry name" value="4FE4S_FER_2"/>
    <property type="match status" value="2"/>
</dbReference>
<evidence type="ECO:0000256" key="4">
    <source>
        <dbReference type="SAM" id="MobiDB-lite"/>
    </source>
</evidence>
<proteinExistence type="predicted"/>
<dbReference type="Gene3D" id="3.30.70.20">
    <property type="match status" value="1"/>
</dbReference>
<keyword evidence="7" id="KW-1185">Reference proteome</keyword>
<protein>
    <submittedName>
        <fullName evidence="6">3-chloro-4-hydroxyphenylacetate reductive dehalogenase</fullName>
        <ecNumber evidence="6">3.8.1.-</ecNumber>
    </submittedName>
</protein>
<accession>A0A1Y5RWW3</accession>